<comment type="caution">
    <text evidence="1">The sequence shown here is derived from an EMBL/GenBank/DDBJ whole genome shotgun (WGS) entry which is preliminary data.</text>
</comment>
<keyword evidence="2" id="KW-1185">Reference proteome</keyword>
<proteinExistence type="predicted"/>
<dbReference type="EMBL" id="AKHW03000487">
    <property type="protein sequence ID" value="KYO46989.1"/>
    <property type="molecule type" value="Genomic_DNA"/>
</dbReference>
<evidence type="ECO:0000313" key="2">
    <source>
        <dbReference type="Proteomes" id="UP000050525"/>
    </source>
</evidence>
<name>A0A151PDH5_ALLMI</name>
<accession>A0A151PDH5</accession>
<evidence type="ECO:0000313" key="1">
    <source>
        <dbReference type="EMBL" id="KYO46989.1"/>
    </source>
</evidence>
<dbReference type="AlphaFoldDB" id="A0A151PDH5"/>
<reference evidence="1 2" key="1">
    <citation type="journal article" date="2012" name="Genome Biol.">
        <title>Sequencing three crocodilian genomes to illuminate the evolution of archosaurs and amniotes.</title>
        <authorList>
            <person name="St John J.A."/>
            <person name="Braun E.L."/>
            <person name="Isberg S.R."/>
            <person name="Miles L.G."/>
            <person name="Chong A.Y."/>
            <person name="Gongora J."/>
            <person name="Dalzell P."/>
            <person name="Moran C."/>
            <person name="Bed'hom B."/>
            <person name="Abzhanov A."/>
            <person name="Burgess S.C."/>
            <person name="Cooksey A.M."/>
            <person name="Castoe T.A."/>
            <person name="Crawford N.G."/>
            <person name="Densmore L.D."/>
            <person name="Drew J.C."/>
            <person name="Edwards S.V."/>
            <person name="Faircloth B.C."/>
            <person name="Fujita M.K."/>
            <person name="Greenwold M.J."/>
            <person name="Hoffmann F.G."/>
            <person name="Howard J.M."/>
            <person name="Iguchi T."/>
            <person name="Janes D.E."/>
            <person name="Khan S.Y."/>
            <person name="Kohno S."/>
            <person name="de Koning A.J."/>
            <person name="Lance S.L."/>
            <person name="McCarthy F.M."/>
            <person name="McCormack J.E."/>
            <person name="Merchant M.E."/>
            <person name="Peterson D.G."/>
            <person name="Pollock D.D."/>
            <person name="Pourmand N."/>
            <person name="Raney B.J."/>
            <person name="Roessler K.A."/>
            <person name="Sanford J.R."/>
            <person name="Sawyer R.H."/>
            <person name="Schmidt C.J."/>
            <person name="Triplett E.W."/>
            <person name="Tuberville T.D."/>
            <person name="Venegas-Anaya M."/>
            <person name="Howard J.T."/>
            <person name="Jarvis E.D."/>
            <person name="Guillette L.J.Jr."/>
            <person name="Glenn T.C."/>
            <person name="Green R.E."/>
            <person name="Ray D.A."/>
        </authorList>
    </citation>
    <scope>NUCLEOTIDE SEQUENCE [LARGE SCALE GENOMIC DNA]</scope>
    <source>
        <strain evidence="1">KSC_2009_1</strain>
    </source>
</reference>
<dbReference type="Proteomes" id="UP000050525">
    <property type="component" value="Unassembled WGS sequence"/>
</dbReference>
<gene>
    <name evidence="1" type="ORF">Y1Q_0014537</name>
</gene>
<protein>
    <submittedName>
        <fullName evidence="1">Uncharacterized protein</fullName>
    </submittedName>
</protein>
<organism evidence="1 2">
    <name type="scientific">Alligator mississippiensis</name>
    <name type="common">American alligator</name>
    <dbReference type="NCBI Taxonomy" id="8496"/>
    <lineage>
        <taxon>Eukaryota</taxon>
        <taxon>Metazoa</taxon>
        <taxon>Chordata</taxon>
        <taxon>Craniata</taxon>
        <taxon>Vertebrata</taxon>
        <taxon>Euteleostomi</taxon>
        <taxon>Archelosauria</taxon>
        <taxon>Archosauria</taxon>
        <taxon>Crocodylia</taxon>
        <taxon>Alligatoridae</taxon>
        <taxon>Alligatorinae</taxon>
        <taxon>Alligator</taxon>
    </lineage>
</organism>
<sequence>MLSQVQYVALSEPKVRKNGAQWSPLLRSHLNLKPAVRNGCPRNASASGFLGCTSTRIPSVCRIGAEKACLQRSS</sequence>